<sequence length="40" mass="4782">MAFRNNNHLTDFILNYTNHSTVIYKKIEKLISRLIECLLT</sequence>
<dbReference type="EMBL" id="AKWD02000043">
    <property type="protein sequence ID" value="EMO53616.1"/>
    <property type="molecule type" value="Genomic_DNA"/>
</dbReference>
<evidence type="ECO:0000313" key="1">
    <source>
        <dbReference type="EMBL" id="EMO53616.1"/>
    </source>
</evidence>
<name>M6VEY6_9LEPT</name>
<protein>
    <submittedName>
        <fullName evidence="1">Uncharacterized protein</fullName>
    </submittedName>
</protein>
<evidence type="ECO:0000313" key="2">
    <source>
        <dbReference type="Proteomes" id="UP000012112"/>
    </source>
</evidence>
<organism evidence="1 2">
    <name type="scientific">Leptospira noguchii</name>
    <dbReference type="NCBI Taxonomy" id="28182"/>
    <lineage>
        <taxon>Bacteria</taxon>
        <taxon>Pseudomonadati</taxon>
        <taxon>Spirochaetota</taxon>
        <taxon>Spirochaetia</taxon>
        <taxon>Leptospirales</taxon>
        <taxon>Leptospiraceae</taxon>
        <taxon>Leptospira</taxon>
    </lineage>
</organism>
<reference evidence="1 2" key="1">
    <citation type="submission" date="2013-01" db="EMBL/GenBank/DDBJ databases">
        <authorList>
            <person name="Harkins D.M."/>
            <person name="Durkin A.S."/>
            <person name="Brinkac L.M."/>
            <person name="Haft D.H."/>
            <person name="Selengut J.D."/>
            <person name="Sanka R."/>
            <person name="DePew J."/>
            <person name="Purushe J."/>
            <person name="Matthias M.A."/>
            <person name="Vinetz J.M."/>
            <person name="Sutton G.G."/>
            <person name="Nierman W.C."/>
            <person name="Fouts D.E."/>
        </authorList>
    </citation>
    <scope>NUCLEOTIDE SEQUENCE [LARGE SCALE GENOMIC DNA]</scope>
    <source>
        <strain evidence="1 2">HAI1536</strain>
    </source>
</reference>
<gene>
    <name evidence="1" type="ORF">LEP1GSC172_2005</name>
</gene>
<comment type="caution">
    <text evidence="1">The sequence shown here is derived from an EMBL/GenBank/DDBJ whole genome shotgun (WGS) entry which is preliminary data.</text>
</comment>
<proteinExistence type="predicted"/>
<dbReference type="Proteomes" id="UP000012112">
    <property type="component" value="Unassembled WGS sequence"/>
</dbReference>
<dbReference type="AlphaFoldDB" id="M6VEY6"/>
<accession>M6VEY6</accession>